<organism evidence="2 3">
    <name type="scientific">Crossiella equi</name>
    <dbReference type="NCBI Taxonomy" id="130796"/>
    <lineage>
        <taxon>Bacteria</taxon>
        <taxon>Bacillati</taxon>
        <taxon>Actinomycetota</taxon>
        <taxon>Actinomycetes</taxon>
        <taxon>Pseudonocardiales</taxon>
        <taxon>Pseudonocardiaceae</taxon>
        <taxon>Crossiella</taxon>
    </lineage>
</organism>
<protein>
    <submittedName>
        <fullName evidence="2">CubicO group peptidase (Beta-lactamase class C family)</fullName>
    </submittedName>
</protein>
<evidence type="ECO:0000259" key="1">
    <source>
        <dbReference type="Pfam" id="PF00144"/>
    </source>
</evidence>
<sequence length="395" mass="41307">MVEVHGVVAAGFEGVREVFARNFTDGGDVGAAVCVYRRGQKVVDLWGGLADPTTGRAWAQDTLQPVFSTSKGVTATVVHLLVQRGLLDLDAPVARYWPEFAAGGKQDIPVRWLLSHQAGLPVLEEKVPLAQFGESRMIAARLAGQTPLWEPGTAHGYHAITFGWLLGELVHRVTGRSLGTVIAEDLAGPLGLDLHLGLPEALDPRVAHTLEVPEAPPPAPGEEIPAELAELIATLADPDSLVMRASMPTTEPLDANSREMWAAEAGAVSCLGSAEGFARLYAATVSEVDGVRLLSKETVDRARAVQSTGVDRVIGVPNTWALGYIPYTEPGASSASMLGPGSFGHGGYGGSLAFGDVDHELGFGYVLNQLQAGALTGEGSTAADLVDAVREAIGG</sequence>
<evidence type="ECO:0000313" key="2">
    <source>
        <dbReference type="EMBL" id="MBP2473064.1"/>
    </source>
</evidence>
<evidence type="ECO:0000313" key="3">
    <source>
        <dbReference type="Proteomes" id="UP001519363"/>
    </source>
</evidence>
<reference evidence="2 3" key="1">
    <citation type="submission" date="2021-03" db="EMBL/GenBank/DDBJ databases">
        <title>Sequencing the genomes of 1000 actinobacteria strains.</title>
        <authorList>
            <person name="Klenk H.-P."/>
        </authorList>
    </citation>
    <scope>NUCLEOTIDE SEQUENCE [LARGE SCALE GENOMIC DNA]</scope>
    <source>
        <strain evidence="2 3">DSM 44580</strain>
    </source>
</reference>
<dbReference type="EMBL" id="JAGIOO010000001">
    <property type="protein sequence ID" value="MBP2473064.1"/>
    <property type="molecule type" value="Genomic_DNA"/>
</dbReference>
<dbReference type="Gene3D" id="3.40.710.10">
    <property type="entry name" value="DD-peptidase/beta-lactamase superfamily"/>
    <property type="match status" value="1"/>
</dbReference>
<dbReference type="Proteomes" id="UP001519363">
    <property type="component" value="Unassembled WGS sequence"/>
</dbReference>
<comment type="caution">
    <text evidence="2">The sequence shown here is derived from an EMBL/GenBank/DDBJ whole genome shotgun (WGS) entry which is preliminary data.</text>
</comment>
<dbReference type="SUPFAM" id="SSF56601">
    <property type="entry name" value="beta-lactamase/transpeptidase-like"/>
    <property type="match status" value="1"/>
</dbReference>
<dbReference type="PANTHER" id="PTHR43319">
    <property type="entry name" value="BETA-LACTAMASE-RELATED"/>
    <property type="match status" value="1"/>
</dbReference>
<dbReference type="RefSeq" id="WP_086781628.1">
    <property type="nucleotide sequence ID" value="NZ_JAGIOO010000001.1"/>
</dbReference>
<feature type="domain" description="Beta-lactamase-related" evidence="1">
    <location>
        <begin position="19"/>
        <end position="374"/>
    </location>
</feature>
<proteinExistence type="predicted"/>
<dbReference type="InterPro" id="IPR012338">
    <property type="entry name" value="Beta-lactam/transpept-like"/>
</dbReference>
<keyword evidence="3" id="KW-1185">Reference proteome</keyword>
<dbReference type="InterPro" id="IPR001466">
    <property type="entry name" value="Beta-lactam-related"/>
</dbReference>
<dbReference type="InterPro" id="IPR052907">
    <property type="entry name" value="Beta-lactamase/esterase"/>
</dbReference>
<gene>
    <name evidence="2" type="ORF">JOF53_001936</name>
</gene>
<accession>A0ABS5AA36</accession>
<dbReference type="Pfam" id="PF00144">
    <property type="entry name" value="Beta-lactamase"/>
    <property type="match status" value="1"/>
</dbReference>
<dbReference type="PANTHER" id="PTHR43319:SF3">
    <property type="entry name" value="BETA-LACTAMASE-RELATED DOMAIN-CONTAINING PROTEIN"/>
    <property type="match status" value="1"/>
</dbReference>
<name>A0ABS5AA36_9PSEU</name>